<dbReference type="Proteomes" id="UP000246740">
    <property type="component" value="Unassembled WGS sequence"/>
</dbReference>
<dbReference type="EMBL" id="KZ819192">
    <property type="protein sequence ID" value="PWZ00755.1"/>
    <property type="molecule type" value="Genomic_DNA"/>
</dbReference>
<proteinExistence type="predicted"/>
<sequence length="96" mass="10807">MAPGRVFPLSLPFVWLQASQASHVLDGTDPLPDLPAFKCTKVPRPLLLEPVLPTCQSGRDQRSYYHQPHQPRFVFFPFHSFRVVAHSVTILGATLQ</sequence>
<dbReference type="AlphaFoldDB" id="A0A317XR32"/>
<accession>A0A317XR32</accession>
<feature type="chain" id="PRO_5016416218" description="Secreted protein" evidence="1">
    <location>
        <begin position="22"/>
        <end position="96"/>
    </location>
</feature>
<gene>
    <name evidence="2" type="ORF">BCV70DRAFT_200018</name>
</gene>
<dbReference type="InParanoid" id="A0A317XR32"/>
<feature type="signal peptide" evidence="1">
    <location>
        <begin position="1"/>
        <end position="21"/>
    </location>
</feature>
<evidence type="ECO:0000313" key="3">
    <source>
        <dbReference type="Proteomes" id="UP000246740"/>
    </source>
</evidence>
<evidence type="ECO:0000313" key="2">
    <source>
        <dbReference type="EMBL" id="PWZ00755.1"/>
    </source>
</evidence>
<evidence type="ECO:0008006" key="4">
    <source>
        <dbReference type="Google" id="ProtNLM"/>
    </source>
</evidence>
<keyword evidence="1" id="KW-0732">Signal</keyword>
<name>A0A317XR32_9BASI</name>
<protein>
    <recommendedName>
        <fullName evidence="4">Secreted protein</fullName>
    </recommendedName>
</protein>
<keyword evidence="3" id="KW-1185">Reference proteome</keyword>
<evidence type="ECO:0000256" key="1">
    <source>
        <dbReference type="SAM" id="SignalP"/>
    </source>
</evidence>
<organism evidence="2 3">
    <name type="scientific">Testicularia cyperi</name>
    <dbReference type="NCBI Taxonomy" id="1882483"/>
    <lineage>
        <taxon>Eukaryota</taxon>
        <taxon>Fungi</taxon>
        <taxon>Dikarya</taxon>
        <taxon>Basidiomycota</taxon>
        <taxon>Ustilaginomycotina</taxon>
        <taxon>Ustilaginomycetes</taxon>
        <taxon>Ustilaginales</taxon>
        <taxon>Anthracoideaceae</taxon>
        <taxon>Testicularia</taxon>
    </lineage>
</organism>
<reference evidence="2 3" key="1">
    <citation type="journal article" date="2018" name="Mol. Biol. Evol.">
        <title>Broad Genomic Sampling Reveals a Smut Pathogenic Ancestry of the Fungal Clade Ustilaginomycotina.</title>
        <authorList>
            <person name="Kijpornyongpan T."/>
            <person name="Mondo S.J."/>
            <person name="Barry K."/>
            <person name="Sandor L."/>
            <person name="Lee J."/>
            <person name="Lipzen A."/>
            <person name="Pangilinan J."/>
            <person name="LaButti K."/>
            <person name="Hainaut M."/>
            <person name="Henrissat B."/>
            <person name="Grigoriev I.V."/>
            <person name="Spatafora J.W."/>
            <person name="Aime M.C."/>
        </authorList>
    </citation>
    <scope>NUCLEOTIDE SEQUENCE [LARGE SCALE GENOMIC DNA]</scope>
    <source>
        <strain evidence="2 3">MCA 3645</strain>
    </source>
</reference>